<evidence type="ECO:0000256" key="7">
    <source>
        <dbReference type="ARBA" id="ARBA00023267"/>
    </source>
</evidence>
<keyword evidence="13" id="KW-1185">Reference proteome</keyword>
<dbReference type="InterPro" id="IPR003016">
    <property type="entry name" value="2-oxoA_DH_lipoyl-BS"/>
</dbReference>
<feature type="domain" description="ATP-grasp" evidence="10">
    <location>
        <begin position="121"/>
        <end position="323"/>
    </location>
</feature>
<evidence type="ECO:0000259" key="11">
    <source>
        <dbReference type="PROSITE" id="PS50979"/>
    </source>
</evidence>
<dbReference type="PROSITE" id="PS50979">
    <property type="entry name" value="BC"/>
    <property type="match status" value="1"/>
</dbReference>
<dbReference type="InterPro" id="IPR005481">
    <property type="entry name" value="BC-like_N"/>
</dbReference>
<dbReference type="eggNOG" id="COG4770">
    <property type="taxonomic scope" value="Bacteria"/>
</dbReference>
<dbReference type="SUPFAM" id="SSF52440">
    <property type="entry name" value="PreATP-grasp domain"/>
    <property type="match status" value="1"/>
</dbReference>
<organism evidence="12 13">
    <name type="scientific">Asticcacaulis excentricus (strain ATCC 15261 / DSM 4724 / KCTC 12464 / NCIMB 9791 / VKM B-1370 / CB 48)</name>
    <dbReference type="NCBI Taxonomy" id="573065"/>
    <lineage>
        <taxon>Bacteria</taxon>
        <taxon>Pseudomonadati</taxon>
        <taxon>Pseudomonadota</taxon>
        <taxon>Alphaproteobacteria</taxon>
        <taxon>Caulobacterales</taxon>
        <taxon>Caulobacteraceae</taxon>
        <taxon>Asticcacaulis</taxon>
    </lineage>
</organism>
<dbReference type="InterPro" id="IPR011053">
    <property type="entry name" value="Single_hybrid_motif"/>
</dbReference>
<dbReference type="Proteomes" id="UP000001492">
    <property type="component" value="Chromosome 1"/>
</dbReference>
<evidence type="ECO:0000256" key="1">
    <source>
        <dbReference type="ARBA" id="ARBA00001938"/>
    </source>
</evidence>
<dbReference type="Gene3D" id="2.40.50.100">
    <property type="match status" value="1"/>
</dbReference>
<sequence length="574" mass="61757">MMFRKLLIANRGEIACRIIRTCQRLGIKTVAVYSEADAKALFVRQADEAHLIGPAPAAQSYLRGDVIIEVARRTGAEAIHPGYGFLSENAEFAEACAAAGIVFVGPTPEAIRAMALKGAAKALMEGAGVPVTPGYHAEAQDETILLTAAREIGFPVLIKAVAGGGGKGMRRVDNESDFPELLKSCQGEGQSAFGDPRVLIEKYIEVPRHIEIQLFADSHGNALHLYERDCSLQRRHQKVIEEAPAPGLPEAMRQAMGKAAVTAAKAIGYRGAGTIEFIVDVSKGIAQAAFYFMEMNTRLQVEHPVTEAITGLDLVEWQLRVAAGEALPLTQAQVPLNGHAIEARLYAEDPEHDFMPSTGTLNRLVFPSGVRADSAVAQGDTVSVFYDPMISKLIVHGKDRAAALDALRTALIHTRAEGLKTNLAFLRRIASDPDFRAGQIDTGFIGRHVERLTAPWPDLGPQYDLLTAAPPTPWHDATGFRLNLPPASPVDVRHLTDALDEAHEASEVLAPMPGLVVAVHIKEGETVEKNQPLIVLEAMKIQLTLKAPRAGVVTGLSTTTGEQVIEKAVLLNVT</sequence>
<dbReference type="GO" id="GO:0016874">
    <property type="term" value="F:ligase activity"/>
    <property type="evidence" value="ECO:0007669"/>
    <property type="project" value="UniProtKB-KW"/>
</dbReference>
<dbReference type="InterPro" id="IPR005482">
    <property type="entry name" value="Biotin_COase_C"/>
</dbReference>
<accession>E8RLE8</accession>
<keyword evidence="4 8" id="KW-0547">Nucleotide-binding</keyword>
<dbReference type="PROSITE" id="PS00867">
    <property type="entry name" value="CPSASE_2"/>
    <property type="match status" value="1"/>
</dbReference>
<evidence type="ECO:0000313" key="13">
    <source>
        <dbReference type="Proteomes" id="UP000001492"/>
    </source>
</evidence>
<dbReference type="GO" id="GO:0005524">
    <property type="term" value="F:ATP binding"/>
    <property type="evidence" value="ECO:0007669"/>
    <property type="project" value="UniProtKB-UniRule"/>
</dbReference>
<protein>
    <submittedName>
        <fullName evidence="12">Carbamoyl-phosphate synthase L chain ATP-binding protein</fullName>
    </submittedName>
</protein>
<dbReference type="InterPro" id="IPR050856">
    <property type="entry name" value="Biotin_carboxylase_complex"/>
</dbReference>
<dbReference type="STRING" id="573065.Astex_2030"/>
<evidence type="ECO:0000259" key="9">
    <source>
        <dbReference type="PROSITE" id="PS50968"/>
    </source>
</evidence>
<dbReference type="PROSITE" id="PS50968">
    <property type="entry name" value="BIOTINYL_LIPOYL"/>
    <property type="match status" value="1"/>
</dbReference>
<dbReference type="InterPro" id="IPR000089">
    <property type="entry name" value="Biotin_lipoyl"/>
</dbReference>
<dbReference type="PROSITE" id="PS00189">
    <property type="entry name" value="LIPOYL"/>
    <property type="match status" value="1"/>
</dbReference>
<dbReference type="InterPro" id="IPR005479">
    <property type="entry name" value="CPAse_ATP-bd"/>
</dbReference>
<dbReference type="NCBIfam" id="NF006367">
    <property type="entry name" value="PRK08591.1"/>
    <property type="match status" value="1"/>
</dbReference>
<evidence type="ECO:0000256" key="4">
    <source>
        <dbReference type="ARBA" id="ARBA00022741"/>
    </source>
</evidence>
<dbReference type="GO" id="GO:0046872">
    <property type="term" value="F:metal ion binding"/>
    <property type="evidence" value="ECO:0007669"/>
    <property type="project" value="InterPro"/>
</dbReference>
<dbReference type="SMART" id="SM00878">
    <property type="entry name" value="Biotin_carb_C"/>
    <property type="match status" value="1"/>
</dbReference>
<evidence type="ECO:0000256" key="2">
    <source>
        <dbReference type="ARBA" id="ARBA00001953"/>
    </source>
</evidence>
<evidence type="ECO:0000256" key="3">
    <source>
        <dbReference type="ARBA" id="ARBA00022598"/>
    </source>
</evidence>
<dbReference type="SUPFAM" id="SSF56059">
    <property type="entry name" value="Glutathione synthetase ATP-binding domain-like"/>
    <property type="match status" value="1"/>
</dbReference>
<name>E8RLE8_ASTEC</name>
<dbReference type="SUPFAM" id="SSF51246">
    <property type="entry name" value="Rudiment single hybrid motif"/>
    <property type="match status" value="1"/>
</dbReference>
<dbReference type="Gene3D" id="3.30.470.20">
    <property type="entry name" value="ATP-grasp fold, B domain"/>
    <property type="match status" value="1"/>
</dbReference>
<reference evidence="13" key="1">
    <citation type="submission" date="2010-12" db="EMBL/GenBank/DDBJ databases">
        <title>Complete sequence of chromosome 1 of Asticcacaulis excentricus CB 48.</title>
        <authorList>
            <consortium name="US DOE Joint Genome Institute"/>
            <person name="Lucas S."/>
            <person name="Copeland A."/>
            <person name="Lapidus A."/>
            <person name="Cheng J.-F."/>
            <person name="Bruce D."/>
            <person name="Goodwin L."/>
            <person name="Pitluck S."/>
            <person name="Teshima H."/>
            <person name="Davenport K."/>
            <person name="Detter J.C."/>
            <person name="Han C."/>
            <person name="Tapia R."/>
            <person name="Land M."/>
            <person name="Hauser L."/>
            <person name="Jeffries C."/>
            <person name="Kyrpides N."/>
            <person name="Ivanova N."/>
            <person name="Ovchinnikova G."/>
            <person name="Brun Y.V."/>
            <person name="Woyke T."/>
        </authorList>
    </citation>
    <scope>NUCLEOTIDE SEQUENCE [LARGE SCALE GENOMIC DNA]</scope>
    <source>
        <strain evidence="13">ATCC 15261 / DSM 4724 / KCTC 12464 / NCIMB 9791 / VKM B-1370 / CB 48</strain>
    </source>
</reference>
<comment type="cofactor">
    <cofactor evidence="1">
        <name>(R)-lipoate</name>
        <dbReference type="ChEBI" id="CHEBI:83088"/>
    </cofactor>
</comment>
<dbReference type="InterPro" id="IPR016185">
    <property type="entry name" value="PreATP-grasp_dom_sf"/>
</dbReference>
<dbReference type="AlphaFoldDB" id="E8RLE8"/>
<keyword evidence="5" id="KW-0450">Lipoyl</keyword>
<feature type="domain" description="Lipoyl-binding" evidence="9">
    <location>
        <begin position="499"/>
        <end position="574"/>
    </location>
</feature>
<keyword evidence="7" id="KW-0092">Biotin</keyword>
<dbReference type="Pfam" id="PF00364">
    <property type="entry name" value="Biotin_lipoyl"/>
    <property type="match status" value="1"/>
</dbReference>
<dbReference type="SUPFAM" id="SSF51230">
    <property type="entry name" value="Single hybrid motif"/>
    <property type="match status" value="1"/>
</dbReference>
<proteinExistence type="predicted"/>
<feature type="domain" description="Biotin carboxylation" evidence="11">
    <location>
        <begin position="2"/>
        <end position="450"/>
    </location>
</feature>
<dbReference type="InterPro" id="IPR011054">
    <property type="entry name" value="Rudment_hybrid_motif"/>
</dbReference>
<evidence type="ECO:0000256" key="6">
    <source>
        <dbReference type="ARBA" id="ARBA00022840"/>
    </source>
</evidence>
<evidence type="ECO:0000259" key="10">
    <source>
        <dbReference type="PROSITE" id="PS50975"/>
    </source>
</evidence>
<dbReference type="FunFam" id="3.30.1490.20:FF:000003">
    <property type="entry name" value="acetyl-CoA carboxylase isoform X1"/>
    <property type="match status" value="1"/>
</dbReference>
<dbReference type="EMBL" id="CP002395">
    <property type="protein sequence ID" value="ADU13692.1"/>
    <property type="molecule type" value="Genomic_DNA"/>
</dbReference>
<dbReference type="InterPro" id="IPR011764">
    <property type="entry name" value="Biotin_carboxylation_dom"/>
</dbReference>
<dbReference type="FunFam" id="3.40.50.20:FF:000010">
    <property type="entry name" value="Propionyl-CoA carboxylase subunit alpha"/>
    <property type="match status" value="1"/>
</dbReference>
<keyword evidence="3" id="KW-0436">Ligase</keyword>
<evidence type="ECO:0000256" key="8">
    <source>
        <dbReference type="PROSITE-ProRule" id="PRU00409"/>
    </source>
</evidence>
<evidence type="ECO:0000256" key="5">
    <source>
        <dbReference type="ARBA" id="ARBA00022823"/>
    </source>
</evidence>
<dbReference type="FunFam" id="3.30.470.20:FF:000028">
    <property type="entry name" value="Methylcrotonoyl-CoA carboxylase subunit alpha, mitochondrial"/>
    <property type="match status" value="1"/>
</dbReference>
<keyword evidence="6 8" id="KW-0067">ATP-binding</keyword>
<dbReference type="Pfam" id="PF02786">
    <property type="entry name" value="CPSase_L_D2"/>
    <property type="match status" value="1"/>
</dbReference>
<dbReference type="PANTHER" id="PTHR18866:SF33">
    <property type="entry name" value="METHYLCROTONOYL-COA CARBOXYLASE SUBUNIT ALPHA, MITOCHONDRIAL-RELATED"/>
    <property type="match status" value="1"/>
</dbReference>
<dbReference type="Pfam" id="PF00289">
    <property type="entry name" value="Biotin_carb_N"/>
    <property type="match status" value="1"/>
</dbReference>
<comment type="cofactor">
    <cofactor evidence="2">
        <name>biotin</name>
        <dbReference type="ChEBI" id="CHEBI:57586"/>
    </cofactor>
</comment>
<dbReference type="KEGG" id="aex:Astex_2030"/>
<evidence type="ECO:0000313" key="12">
    <source>
        <dbReference type="EMBL" id="ADU13692.1"/>
    </source>
</evidence>
<gene>
    <name evidence="12" type="ordered locus">Astex_2030</name>
</gene>
<dbReference type="HOGENOM" id="CLU_000395_3_1_5"/>
<dbReference type="PANTHER" id="PTHR18866">
    <property type="entry name" value="CARBOXYLASE:PYRUVATE/ACETYL-COA/PROPIONYL-COA CARBOXYLASE"/>
    <property type="match status" value="1"/>
</dbReference>
<dbReference type="Pfam" id="PF02785">
    <property type="entry name" value="Biotin_carb_C"/>
    <property type="match status" value="1"/>
</dbReference>
<dbReference type="InterPro" id="IPR011761">
    <property type="entry name" value="ATP-grasp"/>
</dbReference>
<dbReference type="PROSITE" id="PS50975">
    <property type="entry name" value="ATP_GRASP"/>
    <property type="match status" value="1"/>
</dbReference>
<dbReference type="CDD" id="cd06850">
    <property type="entry name" value="biotinyl_domain"/>
    <property type="match status" value="1"/>
</dbReference>